<dbReference type="Gene3D" id="3.40.50.1820">
    <property type="entry name" value="alpha/beta hydrolase"/>
    <property type="match status" value="1"/>
</dbReference>
<dbReference type="Proteomes" id="UP000215158">
    <property type="component" value="Plasmid pBN1"/>
</dbReference>
<gene>
    <name evidence="2" type="ORF">CJU94_34850</name>
</gene>
<dbReference type="Pfam" id="PF00561">
    <property type="entry name" value="Abhydrolase_1"/>
    <property type="match status" value="1"/>
</dbReference>
<name>A0A248VWJ6_9BURK</name>
<geneLocation type="plasmid" evidence="2 3">
    <name>pBN1</name>
</geneLocation>
<dbReference type="InterPro" id="IPR029058">
    <property type="entry name" value="AB_hydrolase_fold"/>
</dbReference>
<dbReference type="EMBL" id="CP022991">
    <property type="protein sequence ID" value="ASW03368.1"/>
    <property type="molecule type" value="Genomic_DNA"/>
</dbReference>
<dbReference type="PANTHER" id="PTHR43798">
    <property type="entry name" value="MONOACYLGLYCEROL LIPASE"/>
    <property type="match status" value="1"/>
</dbReference>
<dbReference type="PRINTS" id="PR00111">
    <property type="entry name" value="ABHYDROLASE"/>
</dbReference>
<feature type="domain" description="AB hydrolase-1" evidence="1">
    <location>
        <begin position="26"/>
        <end position="260"/>
    </location>
</feature>
<dbReference type="AlphaFoldDB" id="A0A248VWJ6"/>
<keyword evidence="2" id="KW-0614">Plasmid</keyword>
<organism evidence="2 3">
    <name type="scientific">Paraburkholderia aromaticivorans</name>
    <dbReference type="NCBI Taxonomy" id="2026199"/>
    <lineage>
        <taxon>Bacteria</taxon>
        <taxon>Pseudomonadati</taxon>
        <taxon>Pseudomonadota</taxon>
        <taxon>Betaproteobacteria</taxon>
        <taxon>Burkholderiales</taxon>
        <taxon>Burkholderiaceae</taxon>
        <taxon>Paraburkholderia</taxon>
    </lineage>
</organism>
<reference evidence="2 3" key="1">
    <citation type="submission" date="2017-08" db="EMBL/GenBank/DDBJ databases">
        <title>Identification and genetic characteristics of simultaneous BTEX- and naphthalene-degrading Paraburkholderia sp. BN5 isolated from petroleum-contaminated soil.</title>
        <authorList>
            <person name="Lee Y."/>
            <person name="Jeon C.O."/>
        </authorList>
    </citation>
    <scope>NUCLEOTIDE SEQUENCE [LARGE SCALE GENOMIC DNA]</scope>
    <source>
        <strain evidence="2 3">BN5</strain>
        <plasmid evidence="2 3">pBN1</plasmid>
    </source>
</reference>
<evidence type="ECO:0000313" key="3">
    <source>
        <dbReference type="Proteomes" id="UP000215158"/>
    </source>
</evidence>
<dbReference type="KEGG" id="parb:CJU94_34850"/>
<dbReference type="GO" id="GO:0016020">
    <property type="term" value="C:membrane"/>
    <property type="evidence" value="ECO:0007669"/>
    <property type="project" value="TreeGrafter"/>
</dbReference>
<sequence>MKETSVRVDGIRSPLLEAGPPDAVDAVVFVHGNPGSTADWTRLVSEVGEFGRALAMDMPGFGAADKPEQFDYSVRGYARHLGRLLVECNVLRAHLVMHDFGGPWGLAWAAANPRAIASVTLINTGILLDYRWHYLARIWQTPWLGELFMATTTRAGMRLLLRHGNPRGLPVEYVDRAFGNFDARTRRAVLRLYRNTRETNGAMQDIANALRPLDLPAQVVWGAHDPYISVDFAEQQRKFFPRAEVLILRDSGHWPFIDDPDAVARMIVPFLRKQLGAS</sequence>
<keyword evidence="3" id="KW-1185">Reference proteome</keyword>
<proteinExistence type="predicted"/>
<dbReference type="SUPFAM" id="SSF53474">
    <property type="entry name" value="alpha/beta-Hydrolases"/>
    <property type="match status" value="1"/>
</dbReference>
<evidence type="ECO:0000313" key="2">
    <source>
        <dbReference type="EMBL" id="ASW03368.1"/>
    </source>
</evidence>
<dbReference type="PANTHER" id="PTHR43798:SF33">
    <property type="entry name" value="HYDROLASE, PUTATIVE (AFU_ORTHOLOGUE AFUA_2G14860)-RELATED"/>
    <property type="match status" value="1"/>
</dbReference>
<protein>
    <recommendedName>
        <fullName evidence="1">AB hydrolase-1 domain-containing protein</fullName>
    </recommendedName>
</protein>
<evidence type="ECO:0000259" key="1">
    <source>
        <dbReference type="Pfam" id="PF00561"/>
    </source>
</evidence>
<dbReference type="InterPro" id="IPR050266">
    <property type="entry name" value="AB_hydrolase_sf"/>
</dbReference>
<accession>A0A248VWJ6</accession>
<dbReference type="InterPro" id="IPR000073">
    <property type="entry name" value="AB_hydrolase_1"/>
</dbReference>
<dbReference type="RefSeq" id="WP_095423196.1">
    <property type="nucleotide sequence ID" value="NZ_CP022991.1"/>
</dbReference>
<dbReference type="OrthoDB" id="9802676at2"/>